<organism evidence="8 9">
    <name type="scientific">Starmerella bacillaris</name>
    <name type="common">Yeast</name>
    <name type="synonym">Candida zemplinina</name>
    <dbReference type="NCBI Taxonomy" id="1247836"/>
    <lineage>
        <taxon>Eukaryota</taxon>
        <taxon>Fungi</taxon>
        <taxon>Dikarya</taxon>
        <taxon>Ascomycota</taxon>
        <taxon>Saccharomycotina</taxon>
        <taxon>Dipodascomycetes</taxon>
        <taxon>Dipodascales</taxon>
        <taxon>Trichomonascaceae</taxon>
        <taxon>Starmerella</taxon>
    </lineage>
</organism>
<protein>
    <recommendedName>
        <fullName evidence="6">Geranylgeranyl transferase type-2 subunit alpha</fullName>
        <ecNumber evidence="6">2.5.1.60</ecNumber>
    </recommendedName>
    <alternativeName>
        <fullName evidence="6">Geranylgeranyl transferase type II subunit alpha</fullName>
    </alternativeName>
</protein>
<gene>
    <name evidence="8" type="ORF">DASB73_013910</name>
</gene>
<evidence type="ECO:0000256" key="6">
    <source>
        <dbReference type="RuleBase" id="RU367120"/>
    </source>
</evidence>
<evidence type="ECO:0000256" key="2">
    <source>
        <dbReference type="ARBA" id="ARBA00022602"/>
    </source>
</evidence>
<dbReference type="Gene3D" id="1.25.40.120">
    <property type="entry name" value="Protein prenylyltransferase"/>
    <property type="match status" value="1"/>
</dbReference>
<reference evidence="8 9" key="1">
    <citation type="journal article" date="2023" name="Elife">
        <title>Identification of key yeast species and microbe-microbe interactions impacting larval growth of Drosophila in the wild.</title>
        <authorList>
            <person name="Mure A."/>
            <person name="Sugiura Y."/>
            <person name="Maeda R."/>
            <person name="Honda K."/>
            <person name="Sakurai N."/>
            <person name="Takahashi Y."/>
            <person name="Watada M."/>
            <person name="Katoh T."/>
            <person name="Gotoh A."/>
            <person name="Gotoh Y."/>
            <person name="Taniguchi I."/>
            <person name="Nakamura K."/>
            <person name="Hayashi T."/>
            <person name="Katayama T."/>
            <person name="Uemura T."/>
            <person name="Hattori Y."/>
        </authorList>
    </citation>
    <scope>NUCLEOTIDE SEQUENCE [LARGE SCALE GENOMIC DNA]</scope>
    <source>
        <strain evidence="8 9">SB-73</strain>
    </source>
</reference>
<dbReference type="EC" id="2.5.1.60" evidence="6"/>
<feature type="compositionally biased region" description="Basic and acidic residues" evidence="7">
    <location>
        <begin position="9"/>
        <end position="23"/>
    </location>
</feature>
<name>A0AAV5RG70_STABA</name>
<dbReference type="InterPro" id="IPR002088">
    <property type="entry name" value="Prenyl_trans_a"/>
</dbReference>
<dbReference type="Proteomes" id="UP001362899">
    <property type="component" value="Unassembled WGS sequence"/>
</dbReference>
<evidence type="ECO:0000256" key="7">
    <source>
        <dbReference type="SAM" id="MobiDB-lite"/>
    </source>
</evidence>
<comment type="caution">
    <text evidence="8">The sequence shown here is derived from an EMBL/GenBank/DDBJ whole genome shotgun (WGS) entry which is preliminary data.</text>
</comment>
<dbReference type="GO" id="GO:0097354">
    <property type="term" value="P:prenylation"/>
    <property type="evidence" value="ECO:0007669"/>
    <property type="project" value="UniProtKB-UniRule"/>
</dbReference>
<accession>A0AAV5RG70</accession>
<evidence type="ECO:0000256" key="3">
    <source>
        <dbReference type="ARBA" id="ARBA00022679"/>
    </source>
</evidence>
<dbReference type="SUPFAM" id="SSF48439">
    <property type="entry name" value="Protein prenylyltransferase"/>
    <property type="match status" value="1"/>
</dbReference>
<comment type="catalytic activity">
    <reaction evidence="5 6">
        <text>geranylgeranyl diphosphate + L-cysteinyl-[protein] = S-geranylgeranyl-L-cysteinyl-[protein] + diphosphate</text>
        <dbReference type="Rhea" id="RHEA:21240"/>
        <dbReference type="Rhea" id="RHEA-COMP:10131"/>
        <dbReference type="Rhea" id="RHEA-COMP:11537"/>
        <dbReference type="ChEBI" id="CHEBI:29950"/>
        <dbReference type="ChEBI" id="CHEBI:33019"/>
        <dbReference type="ChEBI" id="CHEBI:57533"/>
        <dbReference type="ChEBI" id="CHEBI:86021"/>
        <dbReference type="EC" id="2.5.1.60"/>
    </reaction>
</comment>
<evidence type="ECO:0000313" key="8">
    <source>
        <dbReference type="EMBL" id="GMM50433.1"/>
    </source>
</evidence>
<proteinExistence type="inferred from homology"/>
<keyword evidence="4" id="KW-0677">Repeat</keyword>
<dbReference type="PANTHER" id="PTHR11129">
    <property type="entry name" value="PROTEIN FARNESYLTRANSFERASE ALPHA SUBUNIT/RAB GERANYLGERANYL TRANSFERASE ALPHA SUBUNIT"/>
    <property type="match status" value="1"/>
</dbReference>
<dbReference type="PANTHER" id="PTHR11129:SF2">
    <property type="entry name" value="GERANYLGERANYL TRANSFERASE TYPE-2 SUBUNIT ALPHA"/>
    <property type="match status" value="1"/>
</dbReference>
<comment type="similarity">
    <text evidence="1 6">Belongs to the protein prenyltransferase subunit alpha family.</text>
</comment>
<dbReference type="PROSITE" id="PS51147">
    <property type="entry name" value="PFTA"/>
    <property type="match status" value="4"/>
</dbReference>
<dbReference type="Pfam" id="PF01239">
    <property type="entry name" value="PPTA"/>
    <property type="match status" value="5"/>
</dbReference>
<dbReference type="GO" id="GO:0004663">
    <property type="term" value="F:Rab geranylgeranyltransferase activity"/>
    <property type="evidence" value="ECO:0007669"/>
    <property type="project" value="UniProtKB-UniRule"/>
</dbReference>
<keyword evidence="2 6" id="KW-0637">Prenyltransferase</keyword>
<dbReference type="GO" id="GO:0005968">
    <property type="term" value="C:Rab-protein geranylgeranyltransferase complex"/>
    <property type="evidence" value="ECO:0007669"/>
    <property type="project" value="TreeGrafter"/>
</dbReference>
<sequence>MHNVRRVKHTEEQKAQRRKREQHDIQKFQKLNAEVIKRDFSDLGRVLLLTTQMLKMCPEHYTAWNVRREAILKLEEQDQKVYIDQLKHELEFTASLLPQNPKIHWIWNHRRWTAIRLGGGMEHELKLVNLLLAKDPRNFHGWTYRRWVLRLQFNNNIPASEVEKELKFTTEKINQNFSNYSAWHHRVQQLKQLPLELRPQLSAELEYVSQAVFMDPNDQSAWLYYTWLLEGDLYTVSTEVLKEQLDMIEELYSEDRTAYAARALLQLKSLLNMERDQKLVDDLIEMDPMHKNRYRV</sequence>
<comment type="function">
    <text evidence="6">Catalyzes the transfer of a geranyl-geranyl moiety from geranyl-geranyl pyrophosphate to cysteines occuring in specific C-terminal amino acid sequences.</text>
</comment>
<evidence type="ECO:0000256" key="5">
    <source>
        <dbReference type="ARBA" id="ARBA00047658"/>
    </source>
</evidence>
<keyword evidence="9" id="KW-1185">Reference proteome</keyword>
<keyword evidence="3 6" id="KW-0808">Transferase</keyword>
<evidence type="ECO:0000256" key="4">
    <source>
        <dbReference type="ARBA" id="ARBA00022737"/>
    </source>
</evidence>
<dbReference type="EMBL" id="BTGC01000003">
    <property type="protein sequence ID" value="GMM50433.1"/>
    <property type="molecule type" value="Genomic_DNA"/>
</dbReference>
<dbReference type="AlphaFoldDB" id="A0AAV5RG70"/>
<evidence type="ECO:0000256" key="1">
    <source>
        <dbReference type="ARBA" id="ARBA00006734"/>
    </source>
</evidence>
<feature type="region of interest" description="Disordered" evidence="7">
    <location>
        <begin position="1"/>
        <end position="23"/>
    </location>
</feature>
<evidence type="ECO:0000313" key="9">
    <source>
        <dbReference type="Proteomes" id="UP001362899"/>
    </source>
</evidence>